<keyword evidence="5 7" id="KW-0067">ATP-binding</keyword>
<dbReference type="InterPro" id="IPR027417">
    <property type="entry name" value="P-loop_NTPase"/>
</dbReference>
<evidence type="ECO:0000256" key="1">
    <source>
        <dbReference type="ARBA" id="ARBA00022679"/>
    </source>
</evidence>
<protein>
    <recommendedName>
        <fullName evidence="5 7">Adenylate kinase</fullName>
        <shortName evidence="5">AK</shortName>
        <ecNumber evidence="5 7">2.7.4.3</ecNumber>
    </recommendedName>
    <alternativeName>
        <fullName evidence="5">ATP-AMP transphosphorylase</fullName>
    </alternativeName>
    <alternativeName>
        <fullName evidence="5">ATP:AMP phosphotransferase</fullName>
    </alternativeName>
    <alternativeName>
        <fullName evidence="5">Adenylate monophosphate kinase</fullName>
    </alternativeName>
</protein>
<evidence type="ECO:0000256" key="4">
    <source>
        <dbReference type="ARBA" id="ARBA00022777"/>
    </source>
</evidence>
<sequence length="186" mass="20925">MHVILFGPPGVGKGTQAQLLQKEFNIPQISTGDMLRKAVAEGTQMGQKAKELMDRGELVADDIILGIIEERITREDCKNGFILDGFPRTIPQAEGLTRLLAKHNMPDFTLIEISVPDEVIVGRLLNRGRTDDSEETIRHRLEVYKAQTEPVKDYYRKKDNFVSLDGNRSIDEVYKDIKATLTSQVA</sequence>
<dbReference type="PRINTS" id="PR00094">
    <property type="entry name" value="ADENYLTKNASE"/>
</dbReference>
<evidence type="ECO:0000256" key="6">
    <source>
        <dbReference type="RuleBase" id="RU003330"/>
    </source>
</evidence>
<feature type="binding site" evidence="5">
    <location>
        <position position="92"/>
    </location>
    <ligand>
        <name>AMP</name>
        <dbReference type="ChEBI" id="CHEBI:456215"/>
    </ligand>
</feature>
<feature type="binding site" evidence="5">
    <location>
        <begin position="10"/>
        <end position="15"/>
    </location>
    <ligand>
        <name>ATP</name>
        <dbReference type="ChEBI" id="CHEBI:30616"/>
    </ligand>
</feature>
<evidence type="ECO:0000256" key="2">
    <source>
        <dbReference type="ARBA" id="ARBA00022727"/>
    </source>
</evidence>
<keyword evidence="2 5" id="KW-0545">Nucleotide biosynthesis</keyword>
<evidence type="ECO:0000313" key="8">
    <source>
        <dbReference type="EMBL" id="HED11707.1"/>
    </source>
</evidence>
<name>A0A7V1LQ89_CALAY</name>
<comment type="catalytic activity">
    <reaction evidence="5 7">
        <text>AMP + ATP = 2 ADP</text>
        <dbReference type="Rhea" id="RHEA:12973"/>
        <dbReference type="ChEBI" id="CHEBI:30616"/>
        <dbReference type="ChEBI" id="CHEBI:456215"/>
        <dbReference type="ChEBI" id="CHEBI:456216"/>
        <dbReference type="EC" id="2.7.4.3"/>
    </reaction>
</comment>
<evidence type="ECO:0000256" key="7">
    <source>
        <dbReference type="RuleBase" id="RU003331"/>
    </source>
</evidence>
<dbReference type="GO" id="GO:0004017">
    <property type="term" value="F:AMP kinase activity"/>
    <property type="evidence" value="ECO:0007669"/>
    <property type="project" value="UniProtKB-UniRule"/>
</dbReference>
<keyword evidence="5" id="KW-0963">Cytoplasm</keyword>
<comment type="domain">
    <text evidence="5">Consists of three domains, a large central CORE domain and two small peripheral domains, NMPbind and LID, which undergo movements during catalysis. The LID domain closes over the site of phosphoryl transfer upon ATP binding. Assembling and dissambling the active center during each catalytic cycle provides an effective means to prevent ATP hydrolysis.</text>
</comment>
<comment type="subcellular location">
    <subcellularLocation>
        <location evidence="5 7">Cytoplasm</location>
    </subcellularLocation>
</comment>
<feature type="binding site" evidence="5">
    <location>
        <position position="168"/>
    </location>
    <ligand>
        <name>ATP</name>
        <dbReference type="ChEBI" id="CHEBI:30616"/>
    </ligand>
</feature>
<dbReference type="SUPFAM" id="SSF52540">
    <property type="entry name" value="P-loop containing nucleoside triphosphate hydrolases"/>
    <property type="match status" value="1"/>
</dbReference>
<dbReference type="GO" id="GO:0044209">
    <property type="term" value="P:AMP salvage"/>
    <property type="evidence" value="ECO:0007669"/>
    <property type="project" value="UniProtKB-UniRule"/>
</dbReference>
<evidence type="ECO:0000256" key="3">
    <source>
        <dbReference type="ARBA" id="ARBA00022741"/>
    </source>
</evidence>
<feature type="binding site" evidence="5">
    <location>
        <position position="31"/>
    </location>
    <ligand>
        <name>AMP</name>
        <dbReference type="ChEBI" id="CHEBI:456215"/>
    </ligand>
</feature>
<feature type="binding site" evidence="5">
    <location>
        <position position="127"/>
    </location>
    <ligand>
        <name>ATP</name>
        <dbReference type="ChEBI" id="CHEBI:30616"/>
    </ligand>
</feature>
<dbReference type="HAMAP" id="MF_00235">
    <property type="entry name" value="Adenylate_kinase_Adk"/>
    <property type="match status" value="1"/>
</dbReference>
<dbReference type="CDD" id="cd01428">
    <property type="entry name" value="ADK"/>
    <property type="match status" value="1"/>
</dbReference>
<comment type="subunit">
    <text evidence="5 7">Monomer.</text>
</comment>
<dbReference type="AlphaFoldDB" id="A0A7V1LQ89"/>
<dbReference type="PROSITE" id="PS00113">
    <property type="entry name" value="ADENYLATE_KINASE"/>
    <property type="match status" value="1"/>
</dbReference>
<dbReference type="GO" id="GO:0005524">
    <property type="term" value="F:ATP binding"/>
    <property type="evidence" value="ECO:0007669"/>
    <property type="project" value="UniProtKB-UniRule"/>
</dbReference>
<dbReference type="EC" id="2.7.4.3" evidence="5 7"/>
<proteinExistence type="inferred from homology"/>
<feature type="binding site" evidence="5">
    <location>
        <begin position="57"/>
        <end position="59"/>
    </location>
    <ligand>
        <name>AMP</name>
        <dbReference type="ChEBI" id="CHEBI:456215"/>
    </ligand>
</feature>
<dbReference type="NCBIfam" id="NF011100">
    <property type="entry name" value="PRK14527.1"/>
    <property type="match status" value="1"/>
</dbReference>
<feature type="binding site" evidence="5">
    <location>
        <position position="129"/>
    </location>
    <ligand>
        <name>AMP</name>
        <dbReference type="ChEBI" id="CHEBI:456215"/>
    </ligand>
</feature>
<feature type="binding site" evidence="5">
    <location>
        <position position="140"/>
    </location>
    <ligand>
        <name>AMP</name>
        <dbReference type="ChEBI" id="CHEBI:456215"/>
    </ligand>
</feature>
<feature type="region of interest" description="NMP" evidence="5">
    <location>
        <begin position="30"/>
        <end position="59"/>
    </location>
</feature>
<keyword evidence="1 5" id="KW-0808">Transferase</keyword>
<dbReference type="NCBIfam" id="NF001381">
    <property type="entry name" value="PRK00279.1-3"/>
    <property type="match status" value="1"/>
</dbReference>
<dbReference type="PANTHER" id="PTHR23359">
    <property type="entry name" value="NUCLEOTIDE KINASE"/>
    <property type="match status" value="1"/>
</dbReference>
<dbReference type="UniPathway" id="UPA00588">
    <property type="reaction ID" value="UER00649"/>
</dbReference>
<comment type="caution">
    <text evidence="5">Lacks conserved residue(s) required for the propagation of feature annotation.</text>
</comment>
<comment type="pathway">
    <text evidence="5">Purine metabolism; AMP biosynthesis via salvage pathway; AMP from ADP: step 1/1.</text>
</comment>
<dbReference type="Gene3D" id="3.40.50.300">
    <property type="entry name" value="P-loop containing nucleotide triphosphate hydrolases"/>
    <property type="match status" value="1"/>
</dbReference>
<gene>
    <name evidence="5" type="primary">adk</name>
    <name evidence="8" type="ORF">ENJ10_13525</name>
</gene>
<dbReference type="Proteomes" id="UP000886005">
    <property type="component" value="Unassembled WGS sequence"/>
</dbReference>
<comment type="function">
    <text evidence="5">Catalyzes the reversible transfer of the terminal phosphate group between ATP and AMP. Plays an important role in cellular energy homeostasis and in adenine nucleotide metabolism.</text>
</comment>
<keyword evidence="3 5" id="KW-0547">Nucleotide-binding</keyword>
<reference evidence="8" key="1">
    <citation type="journal article" date="2020" name="mSystems">
        <title>Genome- and Community-Level Interaction Insights into Carbon Utilization and Element Cycling Functions of Hydrothermarchaeota in Hydrothermal Sediment.</title>
        <authorList>
            <person name="Zhou Z."/>
            <person name="Liu Y."/>
            <person name="Xu W."/>
            <person name="Pan J."/>
            <person name="Luo Z.H."/>
            <person name="Li M."/>
        </authorList>
    </citation>
    <scope>NUCLEOTIDE SEQUENCE [LARGE SCALE GENOMIC DNA]</scope>
    <source>
        <strain evidence="8">HyVt-456</strain>
    </source>
</reference>
<dbReference type="InterPro" id="IPR000850">
    <property type="entry name" value="Adenylat/UMP-CMP_kin"/>
</dbReference>
<dbReference type="NCBIfam" id="NF011105">
    <property type="entry name" value="PRK14532.1"/>
    <property type="match status" value="1"/>
</dbReference>
<evidence type="ECO:0000256" key="5">
    <source>
        <dbReference type="HAMAP-Rule" id="MF_00235"/>
    </source>
</evidence>
<dbReference type="InterPro" id="IPR033690">
    <property type="entry name" value="Adenylat_kinase_CS"/>
</dbReference>
<dbReference type="EMBL" id="DRLD01000380">
    <property type="protein sequence ID" value="HED11707.1"/>
    <property type="molecule type" value="Genomic_DNA"/>
</dbReference>
<dbReference type="NCBIfam" id="NF011104">
    <property type="entry name" value="PRK14531.1"/>
    <property type="match status" value="1"/>
</dbReference>
<feature type="binding site" evidence="5">
    <location>
        <position position="36"/>
    </location>
    <ligand>
        <name>AMP</name>
        <dbReference type="ChEBI" id="CHEBI:456215"/>
    </ligand>
</feature>
<dbReference type="Pfam" id="PF00406">
    <property type="entry name" value="ADK"/>
    <property type="match status" value="1"/>
</dbReference>
<comment type="caution">
    <text evidence="8">The sequence shown here is derived from an EMBL/GenBank/DDBJ whole genome shotgun (WGS) entry which is preliminary data.</text>
</comment>
<feature type="binding site" evidence="5">
    <location>
        <begin position="85"/>
        <end position="88"/>
    </location>
    <ligand>
        <name>AMP</name>
        <dbReference type="ChEBI" id="CHEBI:456215"/>
    </ligand>
</feature>
<comment type="similarity">
    <text evidence="5 6">Belongs to the adenylate kinase family.</text>
</comment>
<dbReference type="GO" id="GO:0005737">
    <property type="term" value="C:cytoplasm"/>
    <property type="evidence" value="ECO:0007669"/>
    <property type="project" value="UniProtKB-SubCell"/>
</dbReference>
<organism evidence="8">
    <name type="scientific">Caldithrix abyssi</name>
    <dbReference type="NCBI Taxonomy" id="187145"/>
    <lineage>
        <taxon>Bacteria</taxon>
        <taxon>Pseudomonadati</taxon>
        <taxon>Calditrichota</taxon>
        <taxon>Calditrichia</taxon>
        <taxon>Calditrichales</taxon>
        <taxon>Calditrichaceae</taxon>
        <taxon>Caldithrix</taxon>
    </lineage>
</organism>
<accession>A0A7V1LQ89</accession>
<keyword evidence="4 5" id="KW-0418">Kinase</keyword>